<accession>A0A5C1DLE1</accession>
<dbReference type="Proteomes" id="UP000322079">
    <property type="component" value="Chromosome"/>
</dbReference>
<dbReference type="PANTHER" id="PTHR44845:SF6">
    <property type="entry name" value="BETA-ALANINE-ACTIVATING ENZYME"/>
    <property type="match status" value="1"/>
</dbReference>
<evidence type="ECO:0000259" key="3">
    <source>
        <dbReference type="Pfam" id="PF07993"/>
    </source>
</evidence>
<name>A0A5C1DLE1_9NEIS</name>
<evidence type="ECO:0000256" key="1">
    <source>
        <dbReference type="ARBA" id="ARBA00022450"/>
    </source>
</evidence>
<keyword evidence="1" id="KW-0596">Phosphopantetheine</keyword>
<keyword evidence="5" id="KW-1185">Reference proteome</keyword>
<proteinExistence type="predicted"/>
<evidence type="ECO:0000313" key="5">
    <source>
        <dbReference type="Proteomes" id="UP000322079"/>
    </source>
</evidence>
<dbReference type="InterPro" id="IPR013120">
    <property type="entry name" value="FAR_NAD-bd"/>
</dbReference>
<gene>
    <name evidence="4" type="ORF">FYK34_18795</name>
</gene>
<keyword evidence="2" id="KW-0597">Phosphoprotein</keyword>
<reference evidence="4 5" key="1">
    <citation type="submission" date="2019-08" db="EMBL/GenBank/DDBJ databases">
        <title>Chromobacterium paludis, a novel bacterium isolated from a Maryland marsh pond.</title>
        <authorList>
            <person name="Blackburn M.B."/>
            <person name="Gundersen-Rindal D.E."/>
        </authorList>
    </citation>
    <scope>NUCLEOTIDE SEQUENCE [LARGE SCALE GENOMIC DNA]</scope>
    <source>
        <strain evidence="5">IIBBL 257-1</strain>
    </source>
</reference>
<dbReference type="InterPro" id="IPR010080">
    <property type="entry name" value="Thioester_reductase-like_dom"/>
</dbReference>
<dbReference type="PANTHER" id="PTHR44845">
    <property type="entry name" value="CARRIER DOMAIN-CONTAINING PROTEIN"/>
    <property type="match status" value="1"/>
</dbReference>
<dbReference type="SUPFAM" id="SSF51735">
    <property type="entry name" value="NAD(P)-binding Rossmann-fold domains"/>
    <property type="match status" value="1"/>
</dbReference>
<sequence>MDDGVVMSEEKNVLLTGATGFIGAHLLNELVSSSNVGTIYVVCRKIDRSMPRQRILDAFKKFSIYANADLAEIDKIKMIDGDITQKNLGLCVEDYQELCENVDVIHHIAARVNHIRPYDVLKGANVDSVADLLEMARTGRSKVVNFVSTLGSAVRVDADGKYVEDFPEDERLNSDMGYLLSKWEAEKLVGDFHRSGGKGNIFRLGYISGHSQTGAALFSDNQFMLFIKSCVQLGYAPELNRLINFTPVDFTAQIMNLPRYMTEGGHVVNLFNYTELISWEEIVAWLNNRGYQIKTLEFYEWQKKLLADGGNNALYRFFPLYGTEGAHEKILRFGREIQKFRTEKIEEAAQSHDVYPPKLKFELLDRYLCYLQLQEFLPLPSGTADSVPLQVWTEIAMT</sequence>
<evidence type="ECO:0000256" key="2">
    <source>
        <dbReference type="ARBA" id="ARBA00022553"/>
    </source>
</evidence>
<dbReference type="AlphaFoldDB" id="A0A5C1DLE1"/>
<dbReference type="Gene3D" id="3.40.50.720">
    <property type="entry name" value="NAD(P)-binding Rossmann-like Domain"/>
    <property type="match status" value="1"/>
</dbReference>
<protein>
    <submittedName>
        <fullName evidence="4">NAD-dependent epimerase/dehydratase family protein</fullName>
    </submittedName>
</protein>
<dbReference type="Pfam" id="PF07993">
    <property type="entry name" value="NAD_binding_4"/>
    <property type="match status" value="1"/>
</dbReference>
<dbReference type="NCBIfam" id="TIGR01746">
    <property type="entry name" value="Thioester-redct"/>
    <property type="match status" value="1"/>
</dbReference>
<dbReference type="KEGG" id="chrm:FYK34_18795"/>
<dbReference type="InterPro" id="IPR036291">
    <property type="entry name" value="NAD(P)-bd_dom_sf"/>
</dbReference>
<dbReference type="EMBL" id="CP043473">
    <property type="protein sequence ID" value="QEL57474.1"/>
    <property type="molecule type" value="Genomic_DNA"/>
</dbReference>
<feature type="domain" description="Thioester reductase (TE)" evidence="3">
    <location>
        <begin position="15"/>
        <end position="255"/>
    </location>
</feature>
<dbReference type="CDD" id="cd05235">
    <property type="entry name" value="SDR_e1"/>
    <property type="match status" value="1"/>
</dbReference>
<evidence type="ECO:0000313" key="4">
    <source>
        <dbReference type="EMBL" id="QEL57474.1"/>
    </source>
</evidence>
<organism evidence="4 5">
    <name type="scientific">Chromobacterium paludis</name>
    <dbReference type="NCBI Taxonomy" id="2605945"/>
    <lineage>
        <taxon>Bacteria</taxon>
        <taxon>Pseudomonadati</taxon>
        <taxon>Pseudomonadota</taxon>
        <taxon>Betaproteobacteria</taxon>
        <taxon>Neisseriales</taxon>
        <taxon>Chromobacteriaceae</taxon>
        <taxon>Chromobacterium</taxon>
    </lineage>
</organism>